<proteinExistence type="predicted"/>
<protein>
    <submittedName>
        <fullName evidence="3">Uncharacterized protein</fullName>
    </submittedName>
</protein>
<gene>
    <name evidence="3" type="ORF">RAE19_13805</name>
</gene>
<evidence type="ECO:0000256" key="1">
    <source>
        <dbReference type="SAM" id="MobiDB-lite"/>
    </source>
</evidence>
<dbReference type="RefSeq" id="WP_313875432.1">
    <property type="nucleotide sequence ID" value="NZ_JAVBIK010000001.1"/>
</dbReference>
<keyword evidence="2" id="KW-0472">Membrane</keyword>
<organism evidence="3 4">
    <name type="scientific">Rhodoferax potami</name>
    <dbReference type="NCBI Taxonomy" id="3068338"/>
    <lineage>
        <taxon>Bacteria</taxon>
        <taxon>Pseudomonadati</taxon>
        <taxon>Pseudomonadota</taxon>
        <taxon>Betaproteobacteria</taxon>
        <taxon>Burkholderiales</taxon>
        <taxon>Comamonadaceae</taxon>
        <taxon>Rhodoferax</taxon>
    </lineage>
</organism>
<dbReference type="Proteomes" id="UP001321700">
    <property type="component" value="Unassembled WGS sequence"/>
</dbReference>
<accession>A0ABU3KQS7</accession>
<dbReference type="EMBL" id="JAVBIK010000001">
    <property type="protein sequence ID" value="MDT7519772.1"/>
    <property type="molecule type" value="Genomic_DNA"/>
</dbReference>
<feature type="transmembrane region" description="Helical" evidence="2">
    <location>
        <begin position="29"/>
        <end position="48"/>
    </location>
</feature>
<comment type="caution">
    <text evidence="3">The sequence shown here is derived from an EMBL/GenBank/DDBJ whole genome shotgun (WGS) entry which is preliminary data.</text>
</comment>
<feature type="region of interest" description="Disordered" evidence="1">
    <location>
        <begin position="208"/>
        <end position="228"/>
    </location>
</feature>
<keyword evidence="2" id="KW-0812">Transmembrane</keyword>
<evidence type="ECO:0000313" key="3">
    <source>
        <dbReference type="EMBL" id="MDT7519772.1"/>
    </source>
</evidence>
<name>A0ABU3KQS7_9BURK</name>
<sequence>MGGIAVLLLFALGLWIGICLIRFGWKIGSWKGMSLAAVLVIGLPIFDAQLGRAILQRKCDTDGKITVIESISNVEGFGVLHGVFPDSPKYYGYRYVEGGYAYQQHERVVLADDGGIGTVVKGVTPIAEYLLRERAGRDTAYFSRQRISVIELNTGRELGGYDSIHFRGGWVERVLGALSDSGSTKGASCGDFSTQEAKKMKLLHSVLQPSTDSTGGTVPKMPPNVGKQ</sequence>
<reference evidence="3 4" key="1">
    <citation type="submission" date="2023-08" db="EMBL/GenBank/DDBJ databases">
        <title>Rhodoferax potami sp. nov. and Rhodoferax mekongensis sp. nov., isolated from the Mekong River in Thailand.</title>
        <authorList>
            <person name="Kitikhun S."/>
            <person name="Charoenyingcharoen P."/>
            <person name="Siriarchawattana P."/>
            <person name="Likhitrattanapisal S."/>
            <person name="Nilsakha T."/>
            <person name="Chanpet A."/>
            <person name="Rattanawaree P."/>
            <person name="Ingsriswang S."/>
        </authorList>
    </citation>
    <scope>NUCLEOTIDE SEQUENCE [LARGE SCALE GENOMIC DNA]</scope>
    <source>
        <strain evidence="3 4">TBRC 17660</strain>
    </source>
</reference>
<evidence type="ECO:0000256" key="2">
    <source>
        <dbReference type="SAM" id="Phobius"/>
    </source>
</evidence>
<keyword evidence="4" id="KW-1185">Reference proteome</keyword>
<keyword evidence="2" id="KW-1133">Transmembrane helix</keyword>
<evidence type="ECO:0000313" key="4">
    <source>
        <dbReference type="Proteomes" id="UP001321700"/>
    </source>
</evidence>